<dbReference type="Proteomes" id="UP001320178">
    <property type="component" value="Unassembled WGS sequence"/>
</dbReference>
<dbReference type="EMBL" id="JABFTS010000002">
    <property type="protein sequence ID" value="MCE8050742.1"/>
    <property type="molecule type" value="Genomic_DNA"/>
</dbReference>
<organism evidence="3 4">
    <name type="scientific">Billgrantia desiderata</name>
    <dbReference type="NCBI Taxonomy" id="52021"/>
    <lineage>
        <taxon>Bacteria</taxon>
        <taxon>Pseudomonadati</taxon>
        <taxon>Pseudomonadota</taxon>
        <taxon>Gammaproteobacteria</taxon>
        <taxon>Oceanospirillales</taxon>
        <taxon>Halomonadaceae</taxon>
        <taxon>Billgrantia</taxon>
    </lineage>
</organism>
<dbReference type="Pfam" id="PF02492">
    <property type="entry name" value="cobW"/>
    <property type="match status" value="1"/>
</dbReference>
<comment type="function">
    <text evidence="1">Zinc chaperone that directly transfers zinc cofactor to target proteins, thereby activating them. Zinc is transferred from the CXCC motif in the GTPase domain to the zinc binding site in target proteins in a process requiring GTP hydrolysis.</text>
</comment>
<dbReference type="AlphaFoldDB" id="A0AAW4YR47"/>
<gene>
    <name evidence="3" type="ORF">HOP61_05500</name>
</gene>
<reference evidence="3" key="2">
    <citation type="journal article" date="2021" name="Front. Microbiol.">
        <title>Aerobic Denitrification and Heterotrophic Sulfur Oxidation in the Genus Halomonas Revealed by Six Novel Species Characterizations and Genome-Based Analysis.</title>
        <authorList>
            <person name="Wang L."/>
            <person name="Shao Z."/>
        </authorList>
    </citation>
    <scope>NUCLEOTIDE SEQUENCE</scope>
    <source>
        <strain evidence="3">MCCC 1A05776</strain>
    </source>
</reference>
<dbReference type="Gene3D" id="3.40.50.300">
    <property type="entry name" value="P-loop containing nucleotide triphosphate hydrolases"/>
    <property type="match status" value="1"/>
</dbReference>
<comment type="caution">
    <text evidence="3">The sequence shown here is derived from an EMBL/GenBank/DDBJ whole genome shotgun (WGS) entry which is preliminary data.</text>
</comment>
<evidence type="ECO:0000256" key="1">
    <source>
        <dbReference type="ARBA" id="ARBA00045658"/>
    </source>
</evidence>
<dbReference type="GO" id="GO:0005737">
    <property type="term" value="C:cytoplasm"/>
    <property type="evidence" value="ECO:0007669"/>
    <property type="project" value="TreeGrafter"/>
</dbReference>
<feature type="domain" description="CobW C-terminal" evidence="2">
    <location>
        <begin position="223"/>
        <end position="310"/>
    </location>
</feature>
<evidence type="ECO:0000313" key="4">
    <source>
        <dbReference type="Proteomes" id="UP001320178"/>
    </source>
</evidence>
<dbReference type="SUPFAM" id="SSF52540">
    <property type="entry name" value="P-loop containing nucleoside triphosphate hydrolases"/>
    <property type="match status" value="1"/>
</dbReference>
<name>A0AAW4YR47_9GAMM</name>
<dbReference type="PANTHER" id="PTHR13748">
    <property type="entry name" value="COBW-RELATED"/>
    <property type="match status" value="1"/>
</dbReference>
<evidence type="ECO:0000259" key="2">
    <source>
        <dbReference type="SMART" id="SM00833"/>
    </source>
</evidence>
<protein>
    <recommendedName>
        <fullName evidence="2">CobW C-terminal domain-containing protein</fullName>
    </recommendedName>
</protein>
<sequence>MTEASTPIGVTLICGFLGSGKTTRINALIANGELENALFLVNDFGRLNIDASLIESREGEVVRLNNGCACCGLAGDLSAQLRHIRRWPRPPSRMVMEASGVARPRPLAQLFTAAPGYALEQVEFLVDASTLGSLLNDPSVGELARDQLRDVERISVNRWHQMEESERRHLVTQLKALNPEAILQWDDALPEPLDNMERMVDRKADRGEADKGSRAVGLTPGALASLSIRLPERLDAGRLGRALDAARPFLLRAKGFIHAGETRDGLTLVQWTPSGCRFTPAHGDKPAVLVLIGKGRDNLEALAERLSVLSQMAITASLR</sequence>
<evidence type="ECO:0000313" key="3">
    <source>
        <dbReference type="EMBL" id="MCE8050742.1"/>
    </source>
</evidence>
<dbReference type="SUPFAM" id="SSF90002">
    <property type="entry name" value="Hypothetical protein YjiA, C-terminal domain"/>
    <property type="match status" value="1"/>
</dbReference>
<dbReference type="RefSeq" id="WP_234238847.1">
    <property type="nucleotide sequence ID" value="NZ_JABFTS010000002.1"/>
</dbReference>
<accession>A0AAW4YR47</accession>
<dbReference type="PANTHER" id="PTHR13748:SF62">
    <property type="entry name" value="COBW DOMAIN-CONTAINING PROTEIN"/>
    <property type="match status" value="1"/>
</dbReference>
<proteinExistence type="predicted"/>
<dbReference type="InterPro" id="IPR027417">
    <property type="entry name" value="P-loop_NTPase"/>
</dbReference>
<dbReference type="InterPro" id="IPR051316">
    <property type="entry name" value="Zinc-reg_GTPase_activator"/>
</dbReference>
<reference evidence="3" key="1">
    <citation type="submission" date="2020-05" db="EMBL/GenBank/DDBJ databases">
        <authorList>
            <person name="Wang L."/>
            <person name="Shao Z."/>
        </authorList>
    </citation>
    <scope>NUCLEOTIDE SEQUENCE</scope>
    <source>
        <strain evidence="3">MCCC 1A05776</strain>
    </source>
</reference>
<dbReference type="InterPro" id="IPR003495">
    <property type="entry name" value="CobW/HypB/UreG_nucleotide-bd"/>
</dbReference>
<dbReference type="InterPro" id="IPR011629">
    <property type="entry name" value="CobW-like_C"/>
</dbReference>
<dbReference type="SMART" id="SM00833">
    <property type="entry name" value="CobW_C"/>
    <property type="match status" value="1"/>
</dbReference>
<dbReference type="Pfam" id="PF07683">
    <property type="entry name" value="CobW_C"/>
    <property type="match status" value="1"/>
</dbReference>